<evidence type="ECO:0000313" key="2">
    <source>
        <dbReference type="Proteomes" id="UP001642360"/>
    </source>
</evidence>
<gene>
    <name evidence="1" type="ORF">ILEXP_LOCUS53863</name>
</gene>
<proteinExistence type="predicted"/>
<dbReference type="EMBL" id="CAUOFW020008691">
    <property type="protein sequence ID" value="CAK9183586.1"/>
    <property type="molecule type" value="Genomic_DNA"/>
</dbReference>
<organism evidence="1 2">
    <name type="scientific">Ilex paraguariensis</name>
    <name type="common">yerba mate</name>
    <dbReference type="NCBI Taxonomy" id="185542"/>
    <lineage>
        <taxon>Eukaryota</taxon>
        <taxon>Viridiplantae</taxon>
        <taxon>Streptophyta</taxon>
        <taxon>Embryophyta</taxon>
        <taxon>Tracheophyta</taxon>
        <taxon>Spermatophyta</taxon>
        <taxon>Magnoliopsida</taxon>
        <taxon>eudicotyledons</taxon>
        <taxon>Gunneridae</taxon>
        <taxon>Pentapetalae</taxon>
        <taxon>asterids</taxon>
        <taxon>campanulids</taxon>
        <taxon>Aquifoliales</taxon>
        <taxon>Aquifoliaceae</taxon>
        <taxon>Ilex</taxon>
    </lineage>
</organism>
<evidence type="ECO:0000313" key="1">
    <source>
        <dbReference type="EMBL" id="CAK9183586.1"/>
    </source>
</evidence>
<dbReference type="AlphaFoldDB" id="A0ABC8UR93"/>
<sequence length="136" mass="14498">MDLCGLFMVEGGVGFVAEGGDRAGVKVGVEKTERGRYLAFLAAELLAVGIAGDPSDPLLSFSHGKERGEGACVQRERNTMRNGGRFEEWGVWGREYGGGGVCMRSMGDGKEGRAIPWWWRCGSGEGAVALRASVAR</sequence>
<reference evidence="1 2" key="1">
    <citation type="submission" date="2024-02" db="EMBL/GenBank/DDBJ databases">
        <authorList>
            <person name="Vignale AGUSTIN F."/>
            <person name="Sosa J E."/>
            <person name="Modenutti C."/>
        </authorList>
    </citation>
    <scope>NUCLEOTIDE SEQUENCE [LARGE SCALE GENOMIC DNA]</scope>
</reference>
<dbReference type="Proteomes" id="UP001642360">
    <property type="component" value="Unassembled WGS sequence"/>
</dbReference>
<protein>
    <submittedName>
        <fullName evidence="1">Uncharacterized protein</fullName>
    </submittedName>
</protein>
<name>A0ABC8UR93_9AQUA</name>
<comment type="caution">
    <text evidence="1">The sequence shown here is derived from an EMBL/GenBank/DDBJ whole genome shotgun (WGS) entry which is preliminary data.</text>
</comment>
<keyword evidence="2" id="KW-1185">Reference proteome</keyword>
<accession>A0ABC8UR93</accession>